<protein>
    <submittedName>
        <fullName evidence="1">Uncharacterized protein</fullName>
    </submittedName>
</protein>
<dbReference type="EMBL" id="CP060139">
    <property type="protein sequence ID" value="QNR23832.1"/>
    <property type="molecule type" value="Genomic_DNA"/>
</dbReference>
<accession>A0A7H0VDN4</accession>
<gene>
    <name evidence="1" type="ORF">H4K34_15860</name>
</gene>
<evidence type="ECO:0000313" key="2">
    <source>
        <dbReference type="Proteomes" id="UP000516305"/>
    </source>
</evidence>
<dbReference type="KEGG" id="chyd:H4K34_15860"/>
<dbReference type="AlphaFoldDB" id="A0A7H0VDN4"/>
<reference evidence="1 2" key="1">
    <citation type="submission" date="2020-08" db="EMBL/GenBank/DDBJ databases">
        <title>Croceimicrobium hydrocarbonivorans gen. nov., sp. nov., a novel marine bacterium isolated from a bacterial consortium that degrades polyethylene terephthalate.</title>
        <authorList>
            <person name="Liu R."/>
        </authorList>
    </citation>
    <scope>NUCLEOTIDE SEQUENCE [LARGE SCALE GENOMIC DNA]</scope>
    <source>
        <strain evidence="1 2">A20-9</strain>
    </source>
</reference>
<name>A0A7H0VDN4_9FLAO</name>
<dbReference type="Proteomes" id="UP000516305">
    <property type="component" value="Chromosome"/>
</dbReference>
<evidence type="ECO:0000313" key="1">
    <source>
        <dbReference type="EMBL" id="QNR23832.1"/>
    </source>
</evidence>
<sequence length="320" mass="37252">MKLYQDLSLVTDSAYNLASIINDGKYDNILYYEFHEKVEATKIINCLEGLESFTARSINYYKIFNSYGIVDEFPAIIHIAVKLADEWFIASDCGSNYYLGYGPSGILKLREACAKKNVMGIVSECDFDKWLTYKFGKGKKYSENLNNNKDLIQFQKLIKSLQHLTAEMQRKPSEYQNLQEENLRDKMLTPLNVVFKGRINAEAKNNKGKTDILLRTKDGLNEYIFELKVWGGIRTLKKAIDQLQGYLSWHNKYSGIVMFCYNSDFTSVLNKSEQFLKDNYSFEKRGKLIENEFRFRLVHPTDRSKTIELHLIFINLKTTK</sequence>
<proteinExistence type="predicted"/>
<dbReference type="RefSeq" id="WP_210758367.1">
    <property type="nucleotide sequence ID" value="NZ_CP060139.1"/>
</dbReference>
<organism evidence="1 2">
    <name type="scientific">Croceimicrobium hydrocarbonivorans</name>
    <dbReference type="NCBI Taxonomy" id="2761580"/>
    <lineage>
        <taxon>Bacteria</taxon>
        <taxon>Pseudomonadati</taxon>
        <taxon>Bacteroidota</taxon>
        <taxon>Flavobacteriia</taxon>
        <taxon>Flavobacteriales</taxon>
        <taxon>Owenweeksiaceae</taxon>
        <taxon>Croceimicrobium</taxon>
    </lineage>
</organism>
<keyword evidence="2" id="KW-1185">Reference proteome</keyword>